<gene>
    <name evidence="1" type="ORF">CA264_18575</name>
</gene>
<proteinExistence type="predicted"/>
<dbReference type="KEGG" id="pact:CA264_18575"/>
<keyword evidence="2" id="KW-1185">Reference proteome</keyword>
<name>A0A1X9YWF3_9BACT</name>
<organism evidence="1 2">
    <name type="scientific">Pontibacter actiniarum</name>
    <dbReference type="NCBI Taxonomy" id="323450"/>
    <lineage>
        <taxon>Bacteria</taxon>
        <taxon>Pseudomonadati</taxon>
        <taxon>Bacteroidota</taxon>
        <taxon>Cytophagia</taxon>
        <taxon>Cytophagales</taxon>
        <taxon>Hymenobacteraceae</taxon>
        <taxon>Pontibacter</taxon>
    </lineage>
</organism>
<accession>A0A1X9YWF3</accession>
<dbReference type="OrthoDB" id="852040at2"/>
<evidence type="ECO:0000313" key="2">
    <source>
        <dbReference type="Proteomes" id="UP000266292"/>
    </source>
</evidence>
<dbReference type="Proteomes" id="UP000266292">
    <property type="component" value="Chromosome"/>
</dbReference>
<dbReference type="STRING" id="709015.GCA_000472485_03749"/>
<sequence>MIAAYFKFESLPDEVKAKHGIRSKARLDCTAHTNPSGYTGLIDFINTKGQMYLYKIPAREFVKANSKRLAEWALSSGKLNLSSSYFEDPDFPEFGYGYPNANRLLSNRQPNPLFPYRNDCYLFITNQDLSTVEVLVIANGRNLAGAYYQRLIDGELDSEIEQLRAQAKPFFDYGSCL</sequence>
<evidence type="ECO:0000313" key="1">
    <source>
        <dbReference type="EMBL" id="ARS37266.1"/>
    </source>
</evidence>
<reference evidence="2" key="1">
    <citation type="submission" date="2017-05" db="EMBL/GenBank/DDBJ databases">
        <authorList>
            <person name="Ray J."/>
            <person name="Price M."/>
            <person name="Deutschbauer A."/>
        </authorList>
    </citation>
    <scope>NUCLEOTIDE SEQUENCE [LARGE SCALE GENOMIC DNA]</scope>
    <source>
        <strain evidence="2">DSM 19842</strain>
    </source>
</reference>
<dbReference type="AlphaFoldDB" id="A0A1X9YWF3"/>
<protein>
    <submittedName>
        <fullName evidence="1">Uncharacterized protein</fullName>
    </submittedName>
</protein>
<dbReference type="EMBL" id="CP021235">
    <property type="protein sequence ID" value="ARS37266.1"/>
    <property type="molecule type" value="Genomic_DNA"/>
</dbReference>